<dbReference type="RefSeq" id="WP_129192187.1">
    <property type="nucleotide sequence ID" value="NZ_CP035491.1"/>
</dbReference>
<evidence type="ECO:0000256" key="2">
    <source>
        <dbReference type="SAM" id="Phobius"/>
    </source>
</evidence>
<dbReference type="KEGG" id="agf:ET445_16210"/>
<keyword evidence="2" id="KW-0812">Transmembrane</keyword>
<evidence type="ECO:0000256" key="1">
    <source>
        <dbReference type="SAM" id="MobiDB-lite"/>
    </source>
</evidence>
<organism evidence="3 4">
    <name type="scientific">Agromyces protaetiae</name>
    <dbReference type="NCBI Taxonomy" id="2509455"/>
    <lineage>
        <taxon>Bacteria</taxon>
        <taxon>Bacillati</taxon>
        <taxon>Actinomycetota</taxon>
        <taxon>Actinomycetes</taxon>
        <taxon>Micrococcales</taxon>
        <taxon>Microbacteriaceae</taxon>
        <taxon>Agromyces</taxon>
    </lineage>
</organism>
<evidence type="ECO:0000313" key="4">
    <source>
        <dbReference type="Proteomes" id="UP000291259"/>
    </source>
</evidence>
<dbReference type="PANTHER" id="PTHR38468:SF1">
    <property type="entry name" value="SLL0939 PROTEIN"/>
    <property type="match status" value="1"/>
</dbReference>
<dbReference type="EMBL" id="CP035491">
    <property type="protein sequence ID" value="QAY74643.1"/>
    <property type="molecule type" value="Genomic_DNA"/>
</dbReference>
<dbReference type="OrthoDB" id="9812897at2"/>
<accession>A0A4P6FHI4</accession>
<gene>
    <name evidence="3" type="ORF">ET445_16210</name>
</gene>
<reference evidence="3 4" key="1">
    <citation type="submission" date="2019-01" db="EMBL/GenBank/DDBJ databases">
        <title>Genome sequencing of strain FW100M-8.</title>
        <authorList>
            <person name="Heo J."/>
            <person name="Kim S.-J."/>
            <person name="Kim J.-S."/>
            <person name="Hong S.-B."/>
            <person name="Kwon S.-W."/>
        </authorList>
    </citation>
    <scope>NUCLEOTIDE SEQUENCE [LARGE SCALE GENOMIC DNA]</scope>
    <source>
        <strain evidence="3 4">FW100M-8</strain>
    </source>
</reference>
<name>A0A4P6FHI4_9MICO</name>
<proteinExistence type="predicted"/>
<evidence type="ECO:0000313" key="3">
    <source>
        <dbReference type="EMBL" id="QAY74643.1"/>
    </source>
</evidence>
<dbReference type="InterPro" id="IPR012427">
    <property type="entry name" value="DUF1622"/>
</dbReference>
<protein>
    <submittedName>
        <fullName evidence="3">DUF1622 domain-containing protein</fullName>
    </submittedName>
</protein>
<dbReference type="Proteomes" id="UP000291259">
    <property type="component" value="Chromosome"/>
</dbReference>
<feature type="region of interest" description="Disordered" evidence="1">
    <location>
        <begin position="107"/>
        <end position="136"/>
    </location>
</feature>
<keyword evidence="4" id="KW-1185">Reference proteome</keyword>
<dbReference type="PANTHER" id="PTHR38468">
    <property type="entry name" value="SLL0939 PROTEIN"/>
    <property type="match status" value="1"/>
</dbReference>
<feature type="compositionally biased region" description="Pro residues" evidence="1">
    <location>
        <begin position="120"/>
        <end position="136"/>
    </location>
</feature>
<feature type="transmembrane region" description="Helical" evidence="2">
    <location>
        <begin position="13"/>
        <end position="31"/>
    </location>
</feature>
<keyword evidence="2" id="KW-1133">Transmembrane helix</keyword>
<dbReference type="Pfam" id="PF07784">
    <property type="entry name" value="DUF1622"/>
    <property type="match status" value="1"/>
</dbReference>
<keyword evidence="2" id="KW-0472">Membrane</keyword>
<dbReference type="AlphaFoldDB" id="A0A4P6FHI4"/>
<sequence>MDFGSIIERIGEVIDVIGVAAIVIGVVYAIVDAAIRRLRHGEAVYERFRRVLGRAILLGLELLVAADIIKTVAVTPTLESVAVLAAIVLIRTFLSWSLELEISGRWPWQKPHAPTSDTPTPTPPTPAPPTPAPPIR</sequence>